<dbReference type="GeneID" id="42307344"/>
<name>A0A0D1XUN7_ANEMI</name>
<protein>
    <submittedName>
        <fullName evidence="6">Carbon-monoxide dehydrogenase medium subunit</fullName>
    </submittedName>
    <submittedName>
        <fullName evidence="5">Molybdopterin dehydrogenase</fullName>
    </submittedName>
</protein>
<dbReference type="Pfam" id="PF03450">
    <property type="entry name" value="CO_deh_flav_C"/>
    <property type="match status" value="1"/>
</dbReference>
<sequence length="294" mass="32147">MKPAAFDYYTPKTVREALELIEDFGYDAKILAGGQSLIPTMNMRLARPQALIDIGRLDALDYIQVTDTEIQIGAMVRHYAVEHLSQIAQACPMLSEGIRLVGHSQIRSRGTIGGSLVHADSTAELPVILRTLGGTVTLASLDEERTIEAEEFFLTYLTTTIEANEILVSAQFPKITGRTGHAIEEFTLRKGDFAIVLAAASVTLDEEGKIESVSLGLGGVDGAPVKLDDIEDELAGEDPDSVLIAEYCETIREAIDPEPDIHASTDYRKDLSVTLSRRVLEKAVQHARGQYRHV</sequence>
<dbReference type="InterPro" id="IPR002346">
    <property type="entry name" value="Mopterin_DH_FAD-bd"/>
</dbReference>
<dbReference type="InterPro" id="IPR016167">
    <property type="entry name" value="FAD-bd_PCMH_sub1"/>
</dbReference>
<reference evidence="6 8" key="2">
    <citation type="submission" date="2016-10" db="EMBL/GenBank/DDBJ databases">
        <authorList>
            <person name="de Groot N.N."/>
        </authorList>
    </citation>
    <scope>NUCLEOTIDE SEQUENCE [LARGE SCALE GENOMIC DNA]</scope>
    <source>
        <strain evidence="6 8">DSM 2895</strain>
    </source>
</reference>
<evidence type="ECO:0000259" key="4">
    <source>
        <dbReference type="PROSITE" id="PS51387"/>
    </source>
</evidence>
<evidence type="ECO:0000256" key="3">
    <source>
        <dbReference type="ARBA" id="ARBA00023002"/>
    </source>
</evidence>
<feature type="domain" description="FAD-binding PCMH-type" evidence="4">
    <location>
        <begin position="1"/>
        <end position="177"/>
    </location>
</feature>
<dbReference type="InterPro" id="IPR036318">
    <property type="entry name" value="FAD-bd_PCMH-like_sf"/>
</dbReference>
<dbReference type="PANTHER" id="PTHR42659">
    <property type="entry name" value="XANTHINE DEHYDROGENASE SUBUNIT C-RELATED"/>
    <property type="match status" value="1"/>
</dbReference>
<dbReference type="SUPFAM" id="SSF55447">
    <property type="entry name" value="CO dehydrogenase flavoprotein C-terminal domain-like"/>
    <property type="match status" value="1"/>
</dbReference>
<organism evidence="5 7">
    <name type="scientific">Aneurinibacillus migulanus</name>
    <name type="common">Bacillus migulanus</name>
    <dbReference type="NCBI Taxonomy" id="47500"/>
    <lineage>
        <taxon>Bacteria</taxon>
        <taxon>Bacillati</taxon>
        <taxon>Bacillota</taxon>
        <taxon>Bacilli</taxon>
        <taxon>Bacillales</taxon>
        <taxon>Paenibacillaceae</taxon>
        <taxon>Aneurinibacillus group</taxon>
        <taxon>Aneurinibacillus</taxon>
    </lineage>
</organism>
<evidence type="ECO:0000313" key="7">
    <source>
        <dbReference type="Proteomes" id="UP000037269"/>
    </source>
</evidence>
<dbReference type="RefSeq" id="WP_043064784.1">
    <property type="nucleotide sequence ID" value="NZ_BJOA01000231.1"/>
</dbReference>
<dbReference type="PATRIC" id="fig|47500.8.peg.5005"/>
<dbReference type="Pfam" id="PF00941">
    <property type="entry name" value="FAD_binding_5"/>
    <property type="match status" value="1"/>
</dbReference>
<dbReference type="PANTHER" id="PTHR42659:SF2">
    <property type="entry name" value="XANTHINE DEHYDROGENASE SUBUNIT C-RELATED"/>
    <property type="match status" value="1"/>
</dbReference>
<gene>
    <name evidence="5" type="ORF">AF333_19515</name>
    <name evidence="6" type="ORF">SAMN04487909_110128</name>
</gene>
<dbReference type="GO" id="GO:0016491">
    <property type="term" value="F:oxidoreductase activity"/>
    <property type="evidence" value="ECO:0007669"/>
    <property type="project" value="UniProtKB-KW"/>
</dbReference>
<dbReference type="Proteomes" id="UP000182836">
    <property type="component" value="Unassembled WGS sequence"/>
</dbReference>
<dbReference type="Gene3D" id="3.30.43.10">
    <property type="entry name" value="Uridine Diphospho-n-acetylenolpyruvylglucosamine Reductase, domain 2"/>
    <property type="match status" value="1"/>
</dbReference>
<dbReference type="InterPro" id="IPR016166">
    <property type="entry name" value="FAD-bd_PCMH"/>
</dbReference>
<evidence type="ECO:0000313" key="8">
    <source>
        <dbReference type="Proteomes" id="UP000182836"/>
    </source>
</evidence>
<reference evidence="5 7" key="1">
    <citation type="submission" date="2015-07" db="EMBL/GenBank/DDBJ databases">
        <title>Fjat-14205 dsm 2895.</title>
        <authorList>
            <person name="Liu B."/>
            <person name="Wang J."/>
            <person name="Zhu Y."/>
            <person name="Liu G."/>
            <person name="Chen Q."/>
            <person name="Chen Z."/>
            <person name="Lan J."/>
            <person name="Che J."/>
            <person name="Ge C."/>
            <person name="Shi H."/>
            <person name="Pan Z."/>
            <person name="Liu X."/>
        </authorList>
    </citation>
    <scope>NUCLEOTIDE SEQUENCE [LARGE SCALE GENOMIC DNA]</scope>
    <source>
        <strain evidence="5 7">DSM 2895</strain>
    </source>
</reference>
<dbReference type="PROSITE" id="PS51387">
    <property type="entry name" value="FAD_PCMH"/>
    <property type="match status" value="1"/>
</dbReference>
<dbReference type="InterPro" id="IPR036683">
    <property type="entry name" value="CO_DH_flav_C_dom_sf"/>
</dbReference>
<dbReference type="InterPro" id="IPR051312">
    <property type="entry name" value="Diverse_Substr_Oxidored"/>
</dbReference>
<dbReference type="Proteomes" id="UP000037269">
    <property type="component" value="Unassembled WGS sequence"/>
</dbReference>
<dbReference type="SMART" id="SM01092">
    <property type="entry name" value="CO_deh_flav_C"/>
    <property type="match status" value="1"/>
</dbReference>
<dbReference type="GO" id="GO:0071949">
    <property type="term" value="F:FAD binding"/>
    <property type="evidence" value="ECO:0007669"/>
    <property type="project" value="InterPro"/>
</dbReference>
<keyword evidence="2" id="KW-0274">FAD</keyword>
<dbReference type="Gene3D" id="3.30.465.10">
    <property type="match status" value="1"/>
</dbReference>
<dbReference type="Gene3D" id="3.30.390.50">
    <property type="entry name" value="CO dehydrogenase flavoprotein, C-terminal domain"/>
    <property type="match status" value="1"/>
</dbReference>
<dbReference type="OrthoDB" id="9774454at2"/>
<evidence type="ECO:0000256" key="1">
    <source>
        <dbReference type="ARBA" id="ARBA00022630"/>
    </source>
</evidence>
<dbReference type="EMBL" id="LGUG01000004">
    <property type="protein sequence ID" value="KON97334.1"/>
    <property type="molecule type" value="Genomic_DNA"/>
</dbReference>
<keyword evidence="1" id="KW-0285">Flavoprotein</keyword>
<dbReference type="InterPro" id="IPR016169">
    <property type="entry name" value="FAD-bd_PCMH_sub2"/>
</dbReference>
<dbReference type="AlphaFoldDB" id="A0A0D1XUN7"/>
<proteinExistence type="predicted"/>
<evidence type="ECO:0000256" key="2">
    <source>
        <dbReference type="ARBA" id="ARBA00022827"/>
    </source>
</evidence>
<evidence type="ECO:0000313" key="6">
    <source>
        <dbReference type="EMBL" id="SDJ01430.1"/>
    </source>
</evidence>
<dbReference type="InterPro" id="IPR005107">
    <property type="entry name" value="CO_DH_flav_C"/>
</dbReference>
<accession>A0A0D1XUN7</accession>
<keyword evidence="7" id="KW-1185">Reference proteome</keyword>
<dbReference type="EMBL" id="FNED01000010">
    <property type="protein sequence ID" value="SDJ01430.1"/>
    <property type="molecule type" value="Genomic_DNA"/>
</dbReference>
<dbReference type="SUPFAM" id="SSF56176">
    <property type="entry name" value="FAD-binding/transporter-associated domain-like"/>
    <property type="match status" value="1"/>
</dbReference>
<evidence type="ECO:0000313" key="5">
    <source>
        <dbReference type="EMBL" id="KON97334.1"/>
    </source>
</evidence>
<dbReference type="STRING" id="47500.AF333_19515"/>
<keyword evidence="3" id="KW-0560">Oxidoreductase</keyword>